<protein>
    <recommendedName>
        <fullName evidence="1">DAGKc domain-containing protein</fullName>
    </recommendedName>
</protein>
<reference evidence="2 3" key="1">
    <citation type="submission" date="2014-07" db="EMBL/GenBank/DDBJ databases">
        <title>Draft Genome Sequence of Gephyronic Acid Producer, Cystobacter violaceus Strain Cb vi76.</title>
        <authorList>
            <person name="Stevens D.C."/>
            <person name="Young J."/>
            <person name="Carmichael R."/>
            <person name="Tan J."/>
            <person name="Taylor R.E."/>
        </authorList>
    </citation>
    <scope>NUCLEOTIDE SEQUENCE [LARGE SCALE GENOMIC DNA]</scope>
    <source>
        <strain evidence="2 3">Cb vi76</strain>
    </source>
</reference>
<comment type="caution">
    <text evidence="2">The sequence shown here is derived from an EMBL/GenBank/DDBJ whole genome shotgun (WGS) entry which is preliminary data.</text>
</comment>
<dbReference type="GO" id="GO:0016301">
    <property type="term" value="F:kinase activity"/>
    <property type="evidence" value="ECO:0007669"/>
    <property type="project" value="InterPro"/>
</dbReference>
<gene>
    <name evidence="2" type="ORF">Q664_21695</name>
</gene>
<dbReference type="PROSITE" id="PS50146">
    <property type="entry name" value="DAGK"/>
    <property type="match status" value="1"/>
</dbReference>
<feature type="domain" description="DAGKc" evidence="1">
    <location>
        <begin position="20"/>
        <end position="163"/>
    </location>
</feature>
<dbReference type="InterPro" id="IPR001206">
    <property type="entry name" value="Diacylglycerol_kinase_cat_dom"/>
</dbReference>
<dbReference type="Gene3D" id="3.40.50.10330">
    <property type="entry name" value="Probable inorganic polyphosphate/atp-NAD kinase, domain 1"/>
    <property type="match status" value="1"/>
</dbReference>
<organism evidence="2 3">
    <name type="scientific">Archangium violaceum Cb vi76</name>
    <dbReference type="NCBI Taxonomy" id="1406225"/>
    <lineage>
        <taxon>Bacteria</taxon>
        <taxon>Pseudomonadati</taxon>
        <taxon>Myxococcota</taxon>
        <taxon>Myxococcia</taxon>
        <taxon>Myxococcales</taxon>
        <taxon>Cystobacterineae</taxon>
        <taxon>Archangiaceae</taxon>
        <taxon>Archangium</taxon>
    </lineage>
</organism>
<dbReference type="SUPFAM" id="SSF111331">
    <property type="entry name" value="NAD kinase/diacylglycerol kinase-like"/>
    <property type="match status" value="1"/>
</dbReference>
<evidence type="ECO:0000313" key="3">
    <source>
        <dbReference type="Proteomes" id="UP000028547"/>
    </source>
</evidence>
<accession>A0A084SSJ7</accession>
<dbReference type="InterPro" id="IPR016064">
    <property type="entry name" value="NAD/diacylglycerol_kinase_sf"/>
</dbReference>
<dbReference type="Pfam" id="PF00781">
    <property type="entry name" value="DAGK_cat"/>
    <property type="match status" value="1"/>
</dbReference>
<name>A0A084SSJ7_9BACT</name>
<sequence>MLVQPLRSVDTRQNPSVAGAPAHKVAVLLNANARRVDAQLVKSLSHVVPEQDLFLSRSELDCRRIVQTVLERNYPMVFTGGGDGTFQGFVSEVFRQLEPRGRFAGKRAPRFGVLKLGTGNGLATYVNAGAGADGILQDVVRARAGEVPSHRRMDLLMVEGMRTPFAGMGVDGKLLNDFLWVKDNLGRGGLLKKMLSGPGGYFSAVALKTVPHYLSNPTWVECEIINGQAGEAYRVGPQGNPVGAPIAPGQRIFQGKLMMAAAATMPFYGYGFRMFPFAGERRGMMHLRLGQLHATSVLANLPKLWAGRWFPEGIHDFYAQDVHIRFARPMPFHVGGDAAGYRDDVKLSVAPETVELLDFHGAVH</sequence>
<dbReference type="Gene3D" id="2.60.200.40">
    <property type="match status" value="1"/>
</dbReference>
<proteinExistence type="predicted"/>
<evidence type="ECO:0000259" key="1">
    <source>
        <dbReference type="PROSITE" id="PS50146"/>
    </source>
</evidence>
<dbReference type="EMBL" id="JPMI01000142">
    <property type="protein sequence ID" value="KFA91432.1"/>
    <property type="molecule type" value="Genomic_DNA"/>
</dbReference>
<dbReference type="Proteomes" id="UP000028547">
    <property type="component" value="Unassembled WGS sequence"/>
</dbReference>
<dbReference type="AlphaFoldDB" id="A0A084SSJ7"/>
<dbReference type="InterPro" id="IPR017438">
    <property type="entry name" value="ATP-NAD_kinase_N"/>
</dbReference>
<evidence type="ECO:0000313" key="2">
    <source>
        <dbReference type="EMBL" id="KFA91432.1"/>
    </source>
</evidence>
<dbReference type="RefSeq" id="WP_043398489.1">
    <property type="nucleotide sequence ID" value="NZ_JPMI01000142.1"/>
</dbReference>